<evidence type="ECO:0000313" key="2">
    <source>
        <dbReference type="EMBL" id="CAI9156601.1"/>
    </source>
</evidence>
<reference evidence="2" key="1">
    <citation type="submission" date="2023-04" db="EMBL/GenBank/DDBJ databases">
        <authorList>
            <consortium name="ELIXIR-Norway"/>
        </authorList>
    </citation>
    <scope>NUCLEOTIDE SEQUENCE [LARGE SCALE GENOMIC DNA]</scope>
</reference>
<evidence type="ECO:0000256" key="1">
    <source>
        <dbReference type="SAM" id="MobiDB-lite"/>
    </source>
</evidence>
<keyword evidence="3" id="KW-1185">Reference proteome</keyword>
<protein>
    <submittedName>
        <fullName evidence="2">Uncharacterized protein</fullName>
    </submittedName>
</protein>
<feature type="region of interest" description="Disordered" evidence="1">
    <location>
        <begin position="176"/>
        <end position="206"/>
    </location>
</feature>
<proteinExistence type="predicted"/>
<accession>A0ABN8Y9S2</accession>
<dbReference type="Proteomes" id="UP001176941">
    <property type="component" value="Chromosome 14"/>
</dbReference>
<feature type="region of interest" description="Disordered" evidence="1">
    <location>
        <begin position="238"/>
        <end position="279"/>
    </location>
</feature>
<gene>
    <name evidence="2" type="ORF">MRATA1EN1_LOCUS5563</name>
</gene>
<sequence>MEKSELMTPFSALDGYISSHCSSGTLREARLSKILSLASTHDAGANFRFSDQCKVYLERALSAASRGTRAIDGPPSQVLNKHLELAAEDGAAGTERGPRPLPPPPSSHTRDAPAVGLKAWPCLLLSGSVRPSATVHPVLNEALLFLFKFNLNVPWKFTDDLRAQVKKKNIQLESLRRLGAKSRPRESVHGGRRNSPGGIGGNQSWRLTFGPESPRRHWPVCCVGSLGLARLPPAGVCRPSDITRRGHRRTDRPGRSPSALRPGPLLSADFSRRGPFDHAPLGQDRVSARWVCTIMARARIQVWGGNVSLVTSPAEPAASADGAPGGRFRGAGFMDKLALPW</sequence>
<dbReference type="EMBL" id="OX459950">
    <property type="protein sequence ID" value="CAI9156601.1"/>
    <property type="molecule type" value="Genomic_DNA"/>
</dbReference>
<evidence type="ECO:0000313" key="3">
    <source>
        <dbReference type="Proteomes" id="UP001176941"/>
    </source>
</evidence>
<name>A0ABN8Y9S2_RANTA</name>
<organism evidence="2 3">
    <name type="scientific">Rangifer tarandus platyrhynchus</name>
    <name type="common">Svalbard reindeer</name>
    <dbReference type="NCBI Taxonomy" id="3082113"/>
    <lineage>
        <taxon>Eukaryota</taxon>
        <taxon>Metazoa</taxon>
        <taxon>Chordata</taxon>
        <taxon>Craniata</taxon>
        <taxon>Vertebrata</taxon>
        <taxon>Euteleostomi</taxon>
        <taxon>Mammalia</taxon>
        <taxon>Eutheria</taxon>
        <taxon>Laurasiatheria</taxon>
        <taxon>Artiodactyla</taxon>
        <taxon>Ruminantia</taxon>
        <taxon>Pecora</taxon>
        <taxon>Cervidae</taxon>
        <taxon>Odocoileinae</taxon>
        <taxon>Rangifer</taxon>
    </lineage>
</organism>
<feature type="region of interest" description="Disordered" evidence="1">
    <location>
        <begin position="90"/>
        <end position="112"/>
    </location>
</feature>